<dbReference type="Pfam" id="PF08479">
    <property type="entry name" value="POTRA_2"/>
    <property type="match status" value="1"/>
</dbReference>
<keyword evidence="1" id="KW-0812">Transmembrane</keyword>
<sequence>MKLKFNLLLVATVATICQISQLPAQAESTQIDRLVSQHSLASTLVEKKSLGAADKLPTAKDLIAQSRSKTRKTNIRRKPIKKQGITGTTTQNTTTPQSQTPTTLPAKGQTQVLVSDIIIKTPTGALAPELESKVRQVLTVKPGQPTTREQLEQNLNAIKALGAFSAVEIVPEDTSKGVRLSFLVTPYGGLRQVQIRTLPANSTSVIKQADIDSIFGNQYGKPLNAVELQAAIKQLNEFYQKQGYNLAQVVDVQELNADGTLTLVIAEGLIEDVQVRFINKEGSLVDDKKEPIRGNTRPFIVTREAELKPGKIFNRATAEKDLRRIFGLGIFDDVRISFAPGTDPAKVILQLNVLERKTSSVLFGAGISSTSGLFGSGNYSQLNVGGNAQKLGADLQIGSRGDNLYDLNFSDPWIATDPNRTSYNVNIFQRRSYS</sequence>
<name>A0A2T1G4N4_9CYAN</name>
<dbReference type="OrthoDB" id="9776356at2"/>
<gene>
    <name evidence="8" type="ORF">C7B77_20730</name>
</gene>
<evidence type="ECO:0000256" key="3">
    <source>
        <dbReference type="ARBA" id="ARBA00023237"/>
    </source>
</evidence>
<evidence type="ECO:0000256" key="1">
    <source>
        <dbReference type="ARBA" id="ARBA00022692"/>
    </source>
</evidence>
<evidence type="ECO:0008006" key="10">
    <source>
        <dbReference type="Google" id="ProtNLM"/>
    </source>
</evidence>
<dbReference type="PANTHER" id="PTHR12815:SF47">
    <property type="entry name" value="TRANSLOCATION AND ASSEMBLY MODULE SUBUNIT TAMA"/>
    <property type="match status" value="1"/>
</dbReference>
<evidence type="ECO:0000256" key="5">
    <source>
        <dbReference type="SAM" id="SignalP"/>
    </source>
</evidence>
<feature type="non-terminal residue" evidence="8">
    <location>
        <position position="434"/>
    </location>
</feature>
<dbReference type="Pfam" id="PF07244">
    <property type="entry name" value="POTRA"/>
    <property type="match status" value="1"/>
</dbReference>
<dbReference type="InterPro" id="IPR010827">
    <property type="entry name" value="BamA/TamA_POTRA"/>
</dbReference>
<protein>
    <recommendedName>
        <fullName evidence="10">POTRA domain-containing protein</fullName>
    </recommendedName>
</protein>
<dbReference type="Gene3D" id="2.40.160.50">
    <property type="entry name" value="membrane protein fhac: a member of the omp85/tpsb transporter family"/>
    <property type="match status" value="1"/>
</dbReference>
<evidence type="ECO:0000313" key="9">
    <source>
        <dbReference type="Proteomes" id="UP000238937"/>
    </source>
</evidence>
<comment type="caution">
    <text evidence="8">The sequence shown here is derived from an EMBL/GenBank/DDBJ whole genome shotgun (WGS) entry which is preliminary data.</text>
</comment>
<keyword evidence="9" id="KW-1185">Reference proteome</keyword>
<dbReference type="EMBL" id="PVWO01000334">
    <property type="protein sequence ID" value="PSB52204.1"/>
    <property type="molecule type" value="Genomic_DNA"/>
</dbReference>
<evidence type="ECO:0000313" key="8">
    <source>
        <dbReference type="EMBL" id="PSB52204.1"/>
    </source>
</evidence>
<dbReference type="GO" id="GO:0019867">
    <property type="term" value="C:outer membrane"/>
    <property type="evidence" value="ECO:0007669"/>
    <property type="project" value="InterPro"/>
</dbReference>
<feature type="signal peptide" evidence="5">
    <location>
        <begin position="1"/>
        <end position="26"/>
    </location>
</feature>
<feature type="region of interest" description="Disordered" evidence="4">
    <location>
        <begin position="64"/>
        <end position="105"/>
    </location>
</feature>
<dbReference type="Gene3D" id="3.10.20.310">
    <property type="entry name" value="membrane protein fhac"/>
    <property type="match status" value="3"/>
</dbReference>
<feature type="chain" id="PRO_5015729157" description="POTRA domain-containing protein" evidence="5">
    <location>
        <begin position="27"/>
        <end position="434"/>
    </location>
</feature>
<keyword evidence="3" id="KW-0472">Membrane</keyword>
<organism evidence="8 9">
    <name type="scientific">Chamaesiphon polymorphus CCALA 037</name>
    <dbReference type="NCBI Taxonomy" id="2107692"/>
    <lineage>
        <taxon>Bacteria</taxon>
        <taxon>Bacillati</taxon>
        <taxon>Cyanobacteriota</taxon>
        <taxon>Cyanophyceae</taxon>
        <taxon>Gomontiellales</taxon>
        <taxon>Chamaesiphonaceae</taxon>
        <taxon>Chamaesiphon</taxon>
    </lineage>
</organism>
<dbReference type="Proteomes" id="UP000238937">
    <property type="component" value="Unassembled WGS sequence"/>
</dbReference>
<proteinExistence type="predicted"/>
<feature type="compositionally biased region" description="Basic residues" evidence="4">
    <location>
        <begin position="68"/>
        <end position="81"/>
    </location>
</feature>
<dbReference type="InterPro" id="IPR039910">
    <property type="entry name" value="D15-like"/>
</dbReference>
<evidence type="ECO:0000256" key="4">
    <source>
        <dbReference type="SAM" id="MobiDB-lite"/>
    </source>
</evidence>
<evidence type="ECO:0000259" key="6">
    <source>
        <dbReference type="Pfam" id="PF07244"/>
    </source>
</evidence>
<feature type="compositionally biased region" description="Low complexity" evidence="4">
    <location>
        <begin position="86"/>
        <end position="105"/>
    </location>
</feature>
<dbReference type="AlphaFoldDB" id="A0A2T1G4N4"/>
<evidence type="ECO:0000256" key="2">
    <source>
        <dbReference type="ARBA" id="ARBA00022729"/>
    </source>
</evidence>
<evidence type="ECO:0000259" key="7">
    <source>
        <dbReference type="Pfam" id="PF08479"/>
    </source>
</evidence>
<accession>A0A2T1G4N4</accession>
<dbReference type="RefSeq" id="WP_146138427.1">
    <property type="nucleotide sequence ID" value="NZ_PVWO01000334.1"/>
</dbReference>
<feature type="domain" description="POTRA" evidence="6">
    <location>
        <begin position="293"/>
        <end position="355"/>
    </location>
</feature>
<dbReference type="PANTHER" id="PTHR12815">
    <property type="entry name" value="SORTING AND ASSEMBLY MACHINERY SAMM50 PROTEIN FAMILY MEMBER"/>
    <property type="match status" value="1"/>
</dbReference>
<keyword evidence="2 5" id="KW-0732">Signal</keyword>
<keyword evidence="3" id="KW-0998">Cell outer membrane</keyword>
<dbReference type="InterPro" id="IPR013686">
    <property type="entry name" value="Polypept-transport_assoc_ShlB"/>
</dbReference>
<feature type="domain" description="Polypeptide-transport-associated ShlB-type" evidence="7">
    <location>
        <begin position="203"/>
        <end position="268"/>
    </location>
</feature>
<reference evidence="8 9" key="1">
    <citation type="submission" date="2018-03" db="EMBL/GenBank/DDBJ databases">
        <title>The ancient ancestry and fast evolution of plastids.</title>
        <authorList>
            <person name="Moore K.R."/>
            <person name="Magnabosco C."/>
            <person name="Momper L."/>
            <person name="Gold D.A."/>
            <person name="Bosak T."/>
            <person name="Fournier G.P."/>
        </authorList>
    </citation>
    <scope>NUCLEOTIDE SEQUENCE [LARGE SCALE GENOMIC DNA]</scope>
    <source>
        <strain evidence="8 9">CCALA 037</strain>
    </source>
</reference>